<evidence type="ECO:0000256" key="1">
    <source>
        <dbReference type="SAM" id="MobiDB-lite"/>
    </source>
</evidence>
<dbReference type="OrthoDB" id="346100at2759"/>
<accession>U6G5N0</accession>
<feature type="region of interest" description="Disordered" evidence="1">
    <location>
        <begin position="96"/>
        <end position="131"/>
    </location>
</feature>
<dbReference type="AlphaFoldDB" id="U6G5N0"/>
<name>U6G5N0_9EIME</name>
<protein>
    <submittedName>
        <fullName evidence="3">Uncharacterized protein</fullName>
    </submittedName>
</protein>
<feature type="region of interest" description="Disordered" evidence="1">
    <location>
        <begin position="587"/>
        <end position="639"/>
    </location>
</feature>
<dbReference type="Proteomes" id="UP000018201">
    <property type="component" value="Unassembled WGS sequence"/>
</dbReference>
<dbReference type="VEuPathDB" id="ToxoDB:EPH_0001050"/>
<reference evidence="3" key="1">
    <citation type="submission" date="2013-10" db="EMBL/GenBank/DDBJ databases">
        <title>Genomic analysis of the causative agents of coccidiosis in chickens.</title>
        <authorList>
            <person name="Reid A.J."/>
            <person name="Blake D."/>
            <person name="Billington K."/>
            <person name="Browne H."/>
            <person name="Dunn M."/>
            <person name="Hung S."/>
            <person name="Kawahara F."/>
            <person name="Miranda-Saavedra D."/>
            <person name="Mourier T."/>
            <person name="Nagra H."/>
            <person name="Otto T.D."/>
            <person name="Rawlings N."/>
            <person name="Sanchez A."/>
            <person name="Sanders M."/>
            <person name="Subramaniam C."/>
            <person name="Tay Y."/>
            <person name="Dear P."/>
            <person name="Doerig C."/>
            <person name="Gruber A."/>
            <person name="Parkinson J."/>
            <person name="Shirley M."/>
            <person name="Wan K.L."/>
            <person name="Berriman M."/>
            <person name="Tomley F."/>
            <person name="Pain A."/>
        </authorList>
    </citation>
    <scope>NUCLEOTIDE SEQUENCE [LARGE SCALE GENOMIC DNA]</scope>
    <source>
        <strain evidence="3">Houghton</strain>
    </source>
</reference>
<evidence type="ECO:0000313" key="4">
    <source>
        <dbReference type="Proteomes" id="UP000018201"/>
    </source>
</evidence>
<feature type="signal peptide" evidence="2">
    <location>
        <begin position="1"/>
        <end position="22"/>
    </location>
</feature>
<proteinExistence type="predicted"/>
<dbReference type="EMBL" id="HG689261">
    <property type="protein sequence ID" value="CDI73949.1"/>
    <property type="molecule type" value="Genomic_DNA"/>
</dbReference>
<organism evidence="3 4">
    <name type="scientific">Eimeria praecox</name>
    <dbReference type="NCBI Taxonomy" id="51316"/>
    <lineage>
        <taxon>Eukaryota</taxon>
        <taxon>Sar</taxon>
        <taxon>Alveolata</taxon>
        <taxon>Apicomplexa</taxon>
        <taxon>Conoidasida</taxon>
        <taxon>Coccidia</taxon>
        <taxon>Eucoccidiorida</taxon>
        <taxon>Eimeriorina</taxon>
        <taxon>Eimeriidae</taxon>
        <taxon>Eimeria</taxon>
    </lineage>
</organism>
<keyword evidence="2" id="KW-0732">Signal</keyword>
<evidence type="ECO:0000256" key="2">
    <source>
        <dbReference type="SAM" id="SignalP"/>
    </source>
</evidence>
<keyword evidence="4" id="KW-1185">Reference proteome</keyword>
<evidence type="ECO:0000313" key="3">
    <source>
        <dbReference type="EMBL" id="CDI73949.1"/>
    </source>
</evidence>
<sequence length="798" mass="86872">MVFSTVALLAVVLGAGREVIGAMDVRDQNLMEATSLIRGGISVGAVKMAPLPVEILRSPQFSSLLNAYAEDTALEKALGECRLWIDVERFKANEMTAHPPLPASEVTGGGESKETVSSPQHTPRANAEEGQCASLNKRFGWSIRKSIGPLLAPVSFAVCTEGPWFADIEVMKVEADETDEFEAGPLLLHVKYSPTLPDTFSSKMPSKMPLVPSQILAPSSDDGARPPRPGEKATALCLEKGQPLLLSRHADNETAYLEFLPGPWSVAVDVELYADVSRPMGVGVRLLLRDNVAVTLPPSRLLPFTTDGLGTEQWLLLELADLHAQQQRRSGAAGVQEAHEVHGAELWDKIQRDRAMEAFSTRQCRLKRGERFSDPVQLDCLPDIKGQSRKELAMNGLDVIRRGVIGLVLALIPTFGINAAFHSLIWSNDGLAQRVEKEAKDLSLFSLKREWRLTAPLEMLGKPEGAQKALSIAMRCWTPKQTEVLDTLASELLQLYAQGGKDRTKYKTEGKITFAESDNKLVIHYPVSQLSYARRLALDLMLDTDTVLVFTFTDMGGHFHPFHKVPSTQGETATVKEQQDILAATGGTQVSQNVKEERTGGKACEAGQATGKEPSAQETQTAAAHKISDQEGAESTAKGIDGQQLEAVTDANGAQENKARELDAAAVAKDKPGSTEENREERITYLQLLWQKVGEPQHHELKRTAIANIVWDVGLSAAFLIIAYLTAKLVGSVNGRTVADILRERRSCRLASLRISEIDVIPTVSSEAHVHEASLKDSRTEDAAVAEGVETNGMLKAT</sequence>
<reference evidence="3" key="2">
    <citation type="submission" date="2013-10" db="EMBL/GenBank/DDBJ databases">
        <authorList>
            <person name="Aslett M."/>
        </authorList>
    </citation>
    <scope>NUCLEOTIDE SEQUENCE [LARGE SCALE GENOMIC DNA]</scope>
    <source>
        <strain evidence="3">Houghton</strain>
    </source>
</reference>
<feature type="chain" id="PRO_5004669514" evidence="2">
    <location>
        <begin position="23"/>
        <end position="798"/>
    </location>
</feature>
<gene>
    <name evidence="3" type="ORF">EPH_0001050</name>
</gene>